<dbReference type="Proteomes" id="UP000295606">
    <property type="component" value="Unassembled WGS sequence"/>
</dbReference>
<reference evidence="1 3" key="1">
    <citation type="submission" date="2019-03" db="EMBL/GenBank/DDBJ databases">
        <title>Paraburkholderia sp. isolated from native Mimosa gymnas in Guartela State Park, Brazil.</title>
        <authorList>
            <person name="Paulitsch F."/>
            <person name="Hungria M."/>
            <person name="Delamuta J.R.M."/>
            <person name="Ribeiro R.A."/>
            <person name="Dall'Agnol R."/>
            <person name="Silva J.S.B."/>
        </authorList>
    </citation>
    <scope>NUCLEOTIDE SEQUENCE [LARGE SCALE GENOMIC DNA]</scope>
    <source>
        <strain evidence="1 3">CNPSo 3008</strain>
    </source>
</reference>
<dbReference type="EMBL" id="SMOD01000131">
    <property type="protein sequence ID" value="TDF96395.1"/>
    <property type="molecule type" value="Genomic_DNA"/>
</dbReference>
<gene>
    <name evidence="2" type="ORF">E1N52_42900</name>
    <name evidence="1" type="ORF">E1N52_43465</name>
</gene>
<evidence type="ECO:0000313" key="3">
    <source>
        <dbReference type="Proteomes" id="UP000295606"/>
    </source>
</evidence>
<proteinExistence type="predicted"/>
<dbReference type="EMBL" id="SMOD01000105">
    <property type="protein sequence ID" value="TDG01518.1"/>
    <property type="molecule type" value="Genomic_DNA"/>
</dbReference>
<protein>
    <submittedName>
        <fullName evidence="1">Transposase</fullName>
    </submittedName>
</protein>
<dbReference type="AlphaFoldDB" id="A0A4R5KN77"/>
<organism evidence="1 3">
    <name type="scientific">Paraburkholderia guartelaensis</name>
    <dbReference type="NCBI Taxonomy" id="2546446"/>
    <lineage>
        <taxon>Bacteria</taxon>
        <taxon>Pseudomonadati</taxon>
        <taxon>Pseudomonadota</taxon>
        <taxon>Betaproteobacteria</taxon>
        <taxon>Burkholderiales</taxon>
        <taxon>Burkholderiaceae</taxon>
        <taxon>Paraburkholderia</taxon>
    </lineage>
</organism>
<name>A0A4R5KN77_9BURK</name>
<accession>A0A4R5KN77</accession>
<evidence type="ECO:0000313" key="1">
    <source>
        <dbReference type="EMBL" id="TDF96395.1"/>
    </source>
</evidence>
<sequence>MDHAMLVGIDLGKHSFHLHGQDRNGKAVFRKKLGRKQLFEFFATYEVCIIVMEACAGSHHMARKLSTFGHQVKL</sequence>
<evidence type="ECO:0000313" key="2">
    <source>
        <dbReference type="EMBL" id="TDG01518.1"/>
    </source>
</evidence>
<comment type="caution">
    <text evidence="1">The sequence shown here is derived from an EMBL/GenBank/DDBJ whole genome shotgun (WGS) entry which is preliminary data.</text>
</comment>
<feature type="non-terminal residue" evidence="1">
    <location>
        <position position="74"/>
    </location>
</feature>
<dbReference type="OrthoDB" id="5289737at2"/>